<proteinExistence type="predicted"/>
<keyword evidence="2" id="KW-1185">Reference proteome</keyword>
<comment type="caution">
    <text evidence="1">The sequence shown here is derived from an EMBL/GenBank/DDBJ whole genome shotgun (WGS) entry which is preliminary data.</text>
</comment>
<dbReference type="EMBL" id="BROH01000005">
    <property type="protein sequence ID" value="GKY88062.1"/>
    <property type="molecule type" value="Genomic_DNA"/>
</dbReference>
<evidence type="ECO:0000313" key="2">
    <source>
        <dbReference type="Proteomes" id="UP001144205"/>
    </source>
</evidence>
<sequence length="328" mass="37522">MRAALDSKYENVILSAEDLFFLDEPEIRPFAGIVYDLFDNIVIVAYLRRQDELAASHKAQGAKTIQSAWVFGFEADPLPALNSQVIGYLDFDSKLAAWASAFPNAQLRVHEYRRDRLVNGDIVADFAEILNIDLCHTQDDVNAALGANQIKLIYNLRQRGVGQRFVKRIHRDGVLTADHHKFLPTHNQAREFYAAFKNSNQALEERLQGFEFHDDFSRYPDVLVNTGFGEYERENLYRILSSISKTNPEDLARRLIELEGRVRKRSLFAMLKPEILGADLADELISIASDLDPRAHDVERAKRKAKARHSGFLSRIKTKVQHIKARWS</sequence>
<evidence type="ECO:0000313" key="1">
    <source>
        <dbReference type="EMBL" id="GKY88062.1"/>
    </source>
</evidence>
<dbReference type="Proteomes" id="UP001144205">
    <property type="component" value="Unassembled WGS sequence"/>
</dbReference>
<protein>
    <submittedName>
        <fullName evidence="1">Uncharacterized protein</fullName>
    </submittedName>
</protein>
<organism evidence="1 2">
    <name type="scientific">Sinisalibacter aestuarii</name>
    <dbReference type="NCBI Taxonomy" id="2949426"/>
    <lineage>
        <taxon>Bacteria</taxon>
        <taxon>Pseudomonadati</taxon>
        <taxon>Pseudomonadota</taxon>
        <taxon>Alphaproteobacteria</taxon>
        <taxon>Rhodobacterales</taxon>
        <taxon>Roseobacteraceae</taxon>
        <taxon>Sinisalibacter</taxon>
    </lineage>
</organism>
<reference evidence="1" key="1">
    <citation type="journal article" date="2023" name="Int. J. Syst. Evol. Microbiol.">
        <title>Sinisalibacter aestuarii sp. nov., isolated from estuarine sediment of the Arakawa River.</title>
        <authorList>
            <person name="Arafat S.T."/>
            <person name="Hirano S."/>
            <person name="Sato A."/>
            <person name="Takeuchi K."/>
            <person name="Yasuda T."/>
            <person name="Terahara T."/>
            <person name="Hamada M."/>
            <person name="Kobayashi T."/>
        </authorList>
    </citation>
    <scope>NUCLEOTIDE SEQUENCE</scope>
    <source>
        <strain evidence="1">B-399</strain>
    </source>
</reference>
<dbReference type="RefSeq" id="WP_281842088.1">
    <property type="nucleotide sequence ID" value="NZ_BROH01000005.1"/>
</dbReference>
<name>A0ABQ5LSW9_9RHOB</name>
<gene>
    <name evidence="1" type="ORF">STA1M1_19310</name>
</gene>
<accession>A0ABQ5LSW9</accession>